<dbReference type="AlphaFoldDB" id="A0A5N6TM92"/>
<dbReference type="Pfam" id="PF10455">
    <property type="entry name" value="BAR_2"/>
    <property type="match status" value="1"/>
</dbReference>
<dbReference type="SMART" id="SM00721">
    <property type="entry name" value="BAR"/>
    <property type="match status" value="1"/>
</dbReference>
<feature type="compositionally biased region" description="Basic and acidic residues" evidence="2">
    <location>
        <begin position="43"/>
        <end position="61"/>
    </location>
</feature>
<dbReference type="InterPro" id="IPR027267">
    <property type="entry name" value="AH/BAR_dom_sf"/>
</dbReference>
<dbReference type="SUPFAM" id="SSF103657">
    <property type="entry name" value="BAR/IMD domain-like"/>
    <property type="match status" value="1"/>
</dbReference>
<keyword evidence="5" id="KW-1185">Reference proteome</keyword>
<evidence type="ECO:0000256" key="2">
    <source>
        <dbReference type="SAM" id="MobiDB-lite"/>
    </source>
</evidence>
<dbReference type="CDD" id="cd07600">
    <property type="entry name" value="BAR_Gvp36"/>
    <property type="match status" value="1"/>
</dbReference>
<dbReference type="EMBL" id="ML742207">
    <property type="protein sequence ID" value="KAE8147454.1"/>
    <property type="molecule type" value="Genomic_DNA"/>
</dbReference>
<evidence type="ECO:0000256" key="1">
    <source>
        <dbReference type="SAM" id="Coils"/>
    </source>
</evidence>
<accession>A0A5N6TM92</accession>
<name>A0A5N6TM92_ASPAV</name>
<dbReference type="InterPro" id="IPR058348">
    <property type="entry name" value="DUF8035"/>
</dbReference>
<feature type="coiled-coil region" evidence="1">
    <location>
        <begin position="618"/>
        <end position="671"/>
    </location>
</feature>
<evidence type="ECO:0000313" key="5">
    <source>
        <dbReference type="Proteomes" id="UP000325780"/>
    </source>
</evidence>
<proteinExistence type="predicted"/>
<feature type="region of interest" description="Disordered" evidence="2">
    <location>
        <begin position="128"/>
        <end position="148"/>
    </location>
</feature>
<evidence type="ECO:0000259" key="3">
    <source>
        <dbReference type="SMART" id="SM00721"/>
    </source>
</evidence>
<gene>
    <name evidence="4" type="ORF">BDV25DRAFT_132079</name>
</gene>
<keyword evidence="1" id="KW-0175">Coiled coil</keyword>
<feature type="compositionally biased region" description="Basic and acidic residues" evidence="2">
    <location>
        <begin position="1"/>
        <end position="30"/>
    </location>
</feature>
<dbReference type="Gene3D" id="1.20.1270.60">
    <property type="entry name" value="Arfaptin homology (AH) domain/BAR domain"/>
    <property type="match status" value="1"/>
</dbReference>
<dbReference type="InterPro" id="IPR004148">
    <property type="entry name" value="BAR_dom"/>
</dbReference>
<dbReference type="Proteomes" id="UP000325780">
    <property type="component" value="Unassembled WGS sequence"/>
</dbReference>
<protein>
    <recommendedName>
        <fullName evidence="3">BAR domain-containing protein</fullName>
    </recommendedName>
</protein>
<reference evidence="4 5" key="1">
    <citation type="submission" date="2019-04" db="EMBL/GenBank/DDBJ databases">
        <title>Friends and foes A comparative genomics study of 23 Aspergillus species from section Flavi.</title>
        <authorList>
            <consortium name="DOE Joint Genome Institute"/>
            <person name="Kjaerbolling I."/>
            <person name="Vesth T."/>
            <person name="Frisvad J.C."/>
            <person name="Nybo J.L."/>
            <person name="Theobald S."/>
            <person name="Kildgaard S."/>
            <person name="Isbrandt T."/>
            <person name="Kuo A."/>
            <person name="Sato A."/>
            <person name="Lyhne E.K."/>
            <person name="Kogle M.E."/>
            <person name="Wiebenga A."/>
            <person name="Kun R.S."/>
            <person name="Lubbers R.J."/>
            <person name="Makela M.R."/>
            <person name="Barry K."/>
            <person name="Chovatia M."/>
            <person name="Clum A."/>
            <person name="Daum C."/>
            <person name="Haridas S."/>
            <person name="He G."/>
            <person name="LaButti K."/>
            <person name="Lipzen A."/>
            <person name="Mondo S."/>
            <person name="Riley R."/>
            <person name="Salamov A."/>
            <person name="Simmons B.A."/>
            <person name="Magnuson J.K."/>
            <person name="Henrissat B."/>
            <person name="Mortensen U.H."/>
            <person name="Larsen T.O."/>
            <person name="Devries R.P."/>
            <person name="Grigoriev I.V."/>
            <person name="Machida M."/>
            <person name="Baker S.E."/>
            <person name="Andersen M.R."/>
        </authorList>
    </citation>
    <scope>NUCLEOTIDE SEQUENCE [LARGE SCALE GENOMIC DNA]</scope>
    <source>
        <strain evidence="4 5">IBT 18842</strain>
    </source>
</reference>
<dbReference type="OrthoDB" id="5549748at2759"/>
<evidence type="ECO:0000313" key="4">
    <source>
        <dbReference type="EMBL" id="KAE8147454.1"/>
    </source>
</evidence>
<feature type="region of interest" description="Disordered" evidence="2">
    <location>
        <begin position="1"/>
        <end position="102"/>
    </location>
</feature>
<feature type="domain" description="BAR" evidence="3">
    <location>
        <begin position="437"/>
        <end position="716"/>
    </location>
</feature>
<dbReference type="InterPro" id="IPR018859">
    <property type="entry name" value="BAR_dom-cont"/>
</dbReference>
<sequence length="732" mass="84334">MSRYNEFRRSTGVLDREPDRWDTDRFAHERRERHHSRGPSVLDRPRHEDERFEYRLEESDRYGPPARRSGRHYEDDHLVHPSGPLVAYNHPRADSPPTRPRLMRRQSSLDTFDRIPSRKIDEYYYRSAAPKAAPSPPPMRRSSFRRSREPDYYEQIRVAEPDYFGDEEYRGFRERGRASAHPRRSGSRFRERVVEEVEYEKPYPRKGKTRVPRKLIHAHAIRELGYPFEEEGDTVIIQLALSKEQIDDVISRSRQIKRKTETRIIHTSPSPVRHKHKEKITMETYSPRTSQNLLIVEPSPSRHRSRSRHYEISEKRVTRAVSRTRSISVHGRRRGRSSPVRMIEPYTESESSHGGQLIMVRPRGSNESLRERMPLERRSGDVMRHPELLPNGEYEEIIETKRERKAESLSYSFVQIVLRYRIVLTCSMDKFQAFGKNISASFSPFAARTQQMIKEQLGQAEDKTQLPDEYLELEKRVDALKLVHQKLLQVTSQYSNEPYDYPPNIRESFNDMGRTISEKVQLLSQASSPAEAQAALIAPPAAKPQPKTFNHAIARASLSGSQTLAQNSTGEDPLATALEKYALASEKVGEARLAQDAQIQSRFLAGWNTTLNTNLMFAAKARRNVENARLMLDSVKASKKAAARGDLDNLSEEARAEIEQAEDEFVGQTEEAVSVMKNVLDTPEPLRNLADLIAAQLEFHKRSYEILSELAPVVDGLQVEQEASYRKSREGA</sequence>
<dbReference type="GO" id="GO:0005737">
    <property type="term" value="C:cytoplasm"/>
    <property type="evidence" value="ECO:0007669"/>
    <property type="project" value="InterPro"/>
</dbReference>
<organism evidence="4 5">
    <name type="scientific">Aspergillus avenaceus</name>
    <dbReference type="NCBI Taxonomy" id="36643"/>
    <lineage>
        <taxon>Eukaryota</taxon>
        <taxon>Fungi</taxon>
        <taxon>Dikarya</taxon>
        <taxon>Ascomycota</taxon>
        <taxon>Pezizomycotina</taxon>
        <taxon>Eurotiomycetes</taxon>
        <taxon>Eurotiomycetidae</taxon>
        <taxon>Eurotiales</taxon>
        <taxon>Aspergillaceae</taxon>
        <taxon>Aspergillus</taxon>
        <taxon>Aspergillus subgen. Circumdati</taxon>
    </lineage>
</organism>
<dbReference type="Pfam" id="PF26118">
    <property type="entry name" value="DUF8035"/>
    <property type="match status" value="1"/>
</dbReference>